<organism evidence="2 3">
    <name type="scientific">Gloeophyllum trabeum (strain ATCC 11539 / FP-39264 / Madison 617)</name>
    <name type="common">Brown rot fungus</name>
    <dbReference type="NCBI Taxonomy" id="670483"/>
    <lineage>
        <taxon>Eukaryota</taxon>
        <taxon>Fungi</taxon>
        <taxon>Dikarya</taxon>
        <taxon>Basidiomycota</taxon>
        <taxon>Agaricomycotina</taxon>
        <taxon>Agaricomycetes</taxon>
        <taxon>Gloeophyllales</taxon>
        <taxon>Gloeophyllaceae</taxon>
        <taxon>Gloeophyllum</taxon>
    </lineage>
</organism>
<dbReference type="RefSeq" id="XP_007868628.1">
    <property type="nucleotide sequence ID" value="XM_007870437.1"/>
</dbReference>
<dbReference type="GeneID" id="19300326"/>
<dbReference type="HOGENOM" id="CLU_2469299_0_0_1"/>
<evidence type="ECO:0000313" key="2">
    <source>
        <dbReference type="EMBL" id="EPQ53378.1"/>
    </source>
</evidence>
<dbReference type="Proteomes" id="UP000030669">
    <property type="component" value="Unassembled WGS sequence"/>
</dbReference>
<proteinExistence type="predicted"/>
<dbReference type="KEGG" id="gtr:GLOTRDRAFT_117324"/>
<gene>
    <name evidence="2" type="ORF">GLOTRDRAFT_117324</name>
</gene>
<sequence>MHFRTLLPALLLAALSPALANPFVTRQDTCECQSPTGCPGYCQDTEGIGAACFNNCGNGIAIACGACQGKTGACFVDATGDECWLMYP</sequence>
<reference evidence="2 3" key="1">
    <citation type="journal article" date="2012" name="Science">
        <title>The Paleozoic origin of enzymatic lignin decomposition reconstructed from 31 fungal genomes.</title>
        <authorList>
            <person name="Floudas D."/>
            <person name="Binder M."/>
            <person name="Riley R."/>
            <person name="Barry K."/>
            <person name="Blanchette R.A."/>
            <person name="Henrissat B."/>
            <person name="Martinez A.T."/>
            <person name="Otillar R."/>
            <person name="Spatafora J.W."/>
            <person name="Yadav J.S."/>
            <person name="Aerts A."/>
            <person name="Benoit I."/>
            <person name="Boyd A."/>
            <person name="Carlson A."/>
            <person name="Copeland A."/>
            <person name="Coutinho P.M."/>
            <person name="de Vries R.P."/>
            <person name="Ferreira P."/>
            <person name="Findley K."/>
            <person name="Foster B."/>
            <person name="Gaskell J."/>
            <person name="Glotzer D."/>
            <person name="Gorecki P."/>
            <person name="Heitman J."/>
            <person name="Hesse C."/>
            <person name="Hori C."/>
            <person name="Igarashi K."/>
            <person name="Jurgens J.A."/>
            <person name="Kallen N."/>
            <person name="Kersten P."/>
            <person name="Kohler A."/>
            <person name="Kuees U."/>
            <person name="Kumar T.K.A."/>
            <person name="Kuo A."/>
            <person name="LaButti K."/>
            <person name="Larrondo L.F."/>
            <person name="Lindquist E."/>
            <person name="Ling A."/>
            <person name="Lombard V."/>
            <person name="Lucas S."/>
            <person name="Lundell T."/>
            <person name="Martin R."/>
            <person name="McLaughlin D.J."/>
            <person name="Morgenstern I."/>
            <person name="Morin E."/>
            <person name="Murat C."/>
            <person name="Nagy L.G."/>
            <person name="Nolan M."/>
            <person name="Ohm R.A."/>
            <person name="Patyshakuliyeva A."/>
            <person name="Rokas A."/>
            <person name="Ruiz-Duenas F.J."/>
            <person name="Sabat G."/>
            <person name="Salamov A."/>
            <person name="Samejima M."/>
            <person name="Schmutz J."/>
            <person name="Slot J.C."/>
            <person name="St John F."/>
            <person name="Stenlid J."/>
            <person name="Sun H."/>
            <person name="Sun S."/>
            <person name="Syed K."/>
            <person name="Tsang A."/>
            <person name="Wiebenga A."/>
            <person name="Young D."/>
            <person name="Pisabarro A."/>
            <person name="Eastwood D.C."/>
            <person name="Martin F."/>
            <person name="Cullen D."/>
            <person name="Grigoriev I.V."/>
            <person name="Hibbett D.S."/>
        </authorList>
    </citation>
    <scope>NUCLEOTIDE SEQUENCE [LARGE SCALE GENOMIC DNA]</scope>
    <source>
        <strain evidence="2 3">ATCC 11539</strain>
    </source>
</reference>
<evidence type="ECO:0000313" key="3">
    <source>
        <dbReference type="Proteomes" id="UP000030669"/>
    </source>
</evidence>
<accession>S7Q0T4</accession>
<feature type="chain" id="PRO_5004544166" evidence="1">
    <location>
        <begin position="21"/>
        <end position="88"/>
    </location>
</feature>
<dbReference type="EMBL" id="KB469306">
    <property type="protein sequence ID" value="EPQ53378.1"/>
    <property type="molecule type" value="Genomic_DNA"/>
</dbReference>
<feature type="signal peptide" evidence="1">
    <location>
        <begin position="1"/>
        <end position="20"/>
    </location>
</feature>
<keyword evidence="3" id="KW-1185">Reference proteome</keyword>
<protein>
    <submittedName>
        <fullName evidence="2">Uncharacterized protein</fullName>
    </submittedName>
</protein>
<dbReference type="OrthoDB" id="2817811at2759"/>
<dbReference type="AlphaFoldDB" id="S7Q0T4"/>
<evidence type="ECO:0000256" key="1">
    <source>
        <dbReference type="SAM" id="SignalP"/>
    </source>
</evidence>
<keyword evidence="1" id="KW-0732">Signal</keyword>
<name>S7Q0T4_GLOTA</name>